<keyword evidence="11" id="KW-1185">Reference proteome</keyword>
<evidence type="ECO:0000259" key="9">
    <source>
        <dbReference type="PROSITE" id="PS51758"/>
    </source>
</evidence>
<evidence type="ECO:0000313" key="10">
    <source>
        <dbReference type="EMBL" id="KAL2913620.1"/>
    </source>
</evidence>
<dbReference type="Proteomes" id="UP001527925">
    <property type="component" value="Unassembled WGS sequence"/>
</dbReference>
<proteinExistence type="predicted"/>
<dbReference type="InterPro" id="IPR033122">
    <property type="entry name" value="LETM1-like_RBD"/>
</dbReference>
<name>A0ABR4N269_9FUNG</name>
<keyword evidence="3" id="KW-0999">Mitochondrion inner membrane</keyword>
<dbReference type="PROSITE" id="PS51758">
    <property type="entry name" value="LETM1_RBD"/>
    <property type="match status" value="1"/>
</dbReference>
<evidence type="ECO:0000256" key="4">
    <source>
        <dbReference type="ARBA" id="ARBA00022989"/>
    </source>
</evidence>
<gene>
    <name evidence="10" type="ORF">HK105_206922</name>
</gene>
<evidence type="ECO:0000313" key="11">
    <source>
        <dbReference type="Proteomes" id="UP001527925"/>
    </source>
</evidence>
<evidence type="ECO:0000256" key="3">
    <source>
        <dbReference type="ARBA" id="ARBA00022792"/>
    </source>
</evidence>
<evidence type="ECO:0000256" key="5">
    <source>
        <dbReference type="ARBA" id="ARBA00023128"/>
    </source>
</evidence>
<feature type="transmembrane region" description="Helical" evidence="8">
    <location>
        <begin position="14"/>
        <end position="33"/>
    </location>
</feature>
<protein>
    <recommendedName>
        <fullName evidence="9">Letm1 RBD domain-containing protein</fullName>
    </recommendedName>
</protein>
<keyword evidence="2 8" id="KW-0812">Transmembrane</keyword>
<keyword evidence="6 8" id="KW-0472">Membrane</keyword>
<evidence type="ECO:0000256" key="7">
    <source>
        <dbReference type="PROSITE-ProRule" id="PRU01094"/>
    </source>
</evidence>
<feature type="domain" description="Letm1 RBD" evidence="9">
    <location>
        <begin position="10"/>
        <end position="196"/>
    </location>
</feature>
<dbReference type="EMBL" id="JADGIZ020000044">
    <property type="protein sequence ID" value="KAL2913620.1"/>
    <property type="molecule type" value="Genomic_DNA"/>
</dbReference>
<comment type="subcellular location">
    <subcellularLocation>
        <location evidence="1">Mitochondrion inner membrane</location>
        <topology evidence="1">Single-pass membrane protein</topology>
    </subcellularLocation>
</comment>
<comment type="caution">
    <text evidence="10">The sequence shown here is derived from an EMBL/GenBank/DDBJ whole genome shotgun (WGS) entry which is preliminary data.</text>
</comment>
<sequence>MHQIHTHSQDVRRVIPFFIILVLVPESLPFLLMRGANIVPSTCMLPEQIIPPNGLAVASSVKRLAAVQHQHFATRSMPRELLVQFSRILGLPTLRPTWMLRAQLDRHMRFLRQDDDLLVAQGIHDLTLEELEAANEARGMPSTGATAEVLSEQLSAWLALHTSTDPPIPPGLMLLSTMVRLASSSQHRKGPETRTE</sequence>
<dbReference type="PANTHER" id="PTHR14009">
    <property type="entry name" value="LEUCINE ZIPPER-EF-HAND CONTAINING TRANSMEMBRANE PROTEIN"/>
    <property type="match status" value="1"/>
</dbReference>
<evidence type="ECO:0000256" key="8">
    <source>
        <dbReference type="SAM" id="Phobius"/>
    </source>
</evidence>
<dbReference type="Pfam" id="PF07766">
    <property type="entry name" value="LETM1_RBD"/>
    <property type="match status" value="1"/>
</dbReference>
<accession>A0ABR4N269</accession>
<reference evidence="10 11" key="1">
    <citation type="submission" date="2023-09" db="EMBL/GenBank/DDBJ databases">
        <title>Pangenome analysis of Batrachochytrium dendrobatidis and related Chytrids.</title>
        <authorList>
            <person name="Yacoub M.N."/>
            <person name="Stajich J.E."/>
            <person name="James T.Y."/>
        </authorList>
    </citation>
    <scope>NUCLEOTIDE SEQUENCE [LARGE SCALE GENOMIC DNA]</scope>
    <source>
        <strain evidence="10 11">JEL0888</strain>
    </source>
</reference>
<keyword evidence="4 8" id="KW-1133">Transmembrane helix</keyword>
<evidence type="ECO:0000256" key="6">
    <source>
        <dbReference type="ARBA" id="ARBA00023136"/>
    </source>
</evidence>
<dbReference type="InterPro" id="IPR044202">
    <property type="entry name" value="LETM1/MDM38-like"/>
</dbReference>
<dbReference type="PANTHER" id="PTHR14009:SF1">
    <property type="entry name" value="MITOCHONDRIAL PROTON_CALCIUM EXCHANGER PROTEIN"/>
    <property type="match status" value="1"/>
</dbReference>
<organism evidence="10 11">
    <name type="scientific">Polyrhizophydium stewartii</name>
    <dbReference type="NCBI Taxonomy" id="2732419"/>
    <lineage>
        <taxon>Eukaryota</taxon>
        <taxon>Fungi</taxon>
        <taxon>Fungi incertae sedis</taxon>
        <taxon>Chytridiomycota</taxon>
        <taxon>Chytridiomycota incertae sedis</taxon>
        <taxon>Chytridiomycetes</taxon>
        <taxon>Rhizophydiales</taxon>
        <taxon>Rhizophydiales incertae sedis</taxon>
        <taxon>Polyrhizophydium</taxon>
    </lineage>
</organism>
<evidence type="ECO:0000256" key="2">
    <source>
        <dbReference type="ARBA" id="ARBA00022692"/>
    </source>
</evidence>
<keyword evidence="5 7" id="KW-0496">Mitochondrion</keyword>
<evidence type="ECO:0000256" key="1">
    <source>
        <dbReference type="ARBA" id="ARBA00004434"/>
    </source>
</evidence>